<evidence type="ECO:0008006" key="2">
    <source>
        <dbReference type="Google" id="ProtNLM"/>
    </source>
</evidence>
<gene>
    <name evidence="1" type="ORF">ENI96_13505</name>
</gene>
<sequence length="839" mass="93046">MTRRFDREVLQERARNLAAANLNGLARVEVALLPADDPDHAGLTLFFHNSLHLADLDTAVNLDGIPPTDLFRIRGGSRLPAGDDPGQVRVTALHHDGDNRLLLRVEPVGDYSSYTLWAIYEDAGGDPLVDPLFDRIDFKFRPGCFDLDCAPRLEPVPPPGERPDVDYLARDFDSFRHLLINAMRQRVPEWEPSSEADLDQVILDLLAADGDEICDFQDRVMQEACLGRARKRLSLARYGRLLDYHVHQGNQAVTQVLAEVSAEIVIPAGHPVWSGGHWSEPGAVLFLTSRSRRCFPALDRLLPYHWGEAVTALDAGALQADLALPEPLDPLSEADAQGLRDLLRRPEVEALVIEEALNPATGSANGRDPRGRQLLRLLPGEQAAEVQQDPLSGRYLVRIHWRREDALRRRYCFLSDCDGAMVDGISVFRGNLLEVAQGRPHHTLFLPPGLALPVGDPQALVRLDYRHWEPTRWGRLCTLPATPLSYRDTPPGGDRPTATTLRVGLTRVDAAGNWSEAAGLQPWSERSDLIGSRGGDRHFLVETDERGISRLRFGNGVNGADPGADAVLVCDYQVGQGSAGNVGADRLTGFGTLPGLVSVRNPFDVTSGRDPEPPEQIVRRIPVAYRARQKRAVTLEDYVKRAEELPEVSHAHARYAWSGSWRTVRIAIDPVGASALEEEQRRRIEGWLDAVRLIGEDLEVRPARYVPLDIDLVVCAGPDYWAGDLAFELAEAFSEGYDANGEPGFFHPDAWTFGQPLHASQVMGRALRVTGVERVIRLGMRRFEPGTGRAPLLVVTPDQVPVAEVDRIELRPWEILRVANDPDHLEHGRIRFTVEGGRR</sequence>
<reference evidence="1" key="1">
    <citation type="journal article" date="2020" name="mSystems">
        <title>Genome- and Community-Level Interaction Insights into Carbon Utilization and Element Cycling Functions of Hydrothermarchaeota in Hydrothermal Sediment.</title>
        <authorList>
            <person name="Zhou Z."/>
            <person name="Liu Y."/>
            <person name="Xu W."/>
            <person name="Pan J."/>
            <person name="Luo Z.H."/>
            <person name="Li M."/>
        </authorList>
    </citation>
    <scope>NUCLEOTIDE SEQUENCE [LARGE SCALE GENOMIC DNA]</scope>
    <source>
        <strain evidence="1">HyVt-443</strain>
    </source>
</reference>
<name>A0A831RMK1_9GAMM</name>
<comment type="caution">
    <text evidence="1">The sequence shown here is derived from an EMBL/GenBank/DDBJ whole genome shotgun (WGS) entry which is preliminary data.</text>
</comment>
<dbReference type="AlphaFoldDB" id="A0A831RMK1"/>
<organism evidence="1">
    <name type="scientific">Sedimenticola thiotaurini</name>
    <dbReference type="NCBI Taxonomy" id="1543721"/>
    <lineage>
        <taxon>Bacteria</taxon>
        <taxon>Pseudomonadati</taxon>
        <taxon>Pseudomonadota</taxon>
        <taxon>Gammaproteobacteria</taxon>
        <taxon>Chromatiales</taxon>
        <taxon>Sedimenticolaceae</taxon>
        <taxon>Sedimenticola</taxon>
    </lineage>
</organism>
<evidence type="ECO:0000313" key="1">
    <source>
        <dbReference type="EMBL" id="HEB97433.1"/>
    </source>
</evidence>
<accession>A0A831RMK1</accession>
<dbReference type="Proteomes" id="UP000886251">
    <property type="component" value="Unassembled WGS sequence"/>
</dbReference>
<dbReference type="EMBL" id="DRKP01000167">
    <property type="protein sequence ID" value="HEB97433.1"/>
    <property type="molecule type" value="Genomic_DNA"/>
</dbReference>
<protein>
    <recommendedName>
        <fullName evidence="2">Baseplate protein J-like domain-containing protein</fullName>
    </recommendedName>
</protein>
<proteinExistence type="predicted"/>